<dbReference type="Proteomes" id="UP000031643">
    <property type="component" value="Chromosome"/>
</dbReference>
<dbReference type="EMBL" id="AP014648">
    <property type="protein sequence ID" value="BAQ17698.1"/>
    <property type="molecule type" value="Genomic_DNA"/>
</dbReference>
<gene>
    <name evidence="1" type="ORF">GL4_2256</name>
</gene>
<dbReference type="STRING" id="1384459.GL4_2256"/>
<dbReference type="KEGG" id="mcg:GL4_2256"/>
<reference evidence="1 2" key="1">
    <citation type="submission" date="2014-09" db="EMBL/GenBank/DDBJ databases">
        <title>Genome sequencing of Methyloceanibacter caenitepidi Gela4.</title>
        <authorList>
            <person name="Takeuchi M."/>
            <person name="Susumu S."/>
            <person name="Kamagata Y."/>
            <person name="Oshima K."/>
            <person name="Hattori M."/>
            <person name="Iwasaki W."/>
        </authorList>
    </citation>
    <scope>NUCLEOTIDE SEQUENCE [LARGE SCALE GENOMIC DNA]</scope>
    <source>
        <strain evidence="1 2">Gela4</strain>
    </source>
</reference>
<name>A0A0A8K426_9HYPH</name>
<keyword evidence="2" id="KW-1185">Reference proteome</keyword>
<evidence type="ECO:0000313" key="1">
    <source>
        <dbReference type="EMBL" id="BAQ17698.1"/>
    </source>
</evidence>
<protein>
    <submittedName>
        <fullName evidence="1">Uncharacterized protein</fullName>
    </submittedName>
</protein>
<dbReference type="AlphaFoldDB" id="A0A0A8K426"/>
<sequence length="46" mass="4647">MEAAKCSLNWSLGVGLVFGPISGPDELAHAARSVTSALVHEISAGP</sequence>
<accession>A0A0A8K426</accession>
<organism evidence="1 2">
    <name type="scientific">Methyloceanibacter caenitepidi</name>
    <dbReference type="NCBI Taxonomy" id="1384459"/>
    <lineage>
        <taxon>Bacteria</taxon>
        <taxon>Pseudomonadati</taxon>
        <taxon>Pseudomonadota</taxon>
        <taxon>Alphaproteobacteria</taxon>
        <taxon>Hyphomicrobiales</taxon>
        <taxon>Hyphomicrobiaceae</taxon>
        <taxon>Methyloceanibacter</taxon>
    </lineage>
</organism>
<evidence type="ECO:0000313" key="2">
    <source>
        <dbReference type="Proteomes" id="UP000031643"/>
    </source>
</evidence>
<dbReference type="HOGENOM" id="CLU_3185674_0_0_5"/>
<proteinExistence type="predicted"/>